<evidence type="ECO:0000256" key="7">
    <source>
        <dbReference type="ARBA" id="ARBA00022989"/>
    </source>
</evidence>
<dbReference type="Proteomes" id="UP000217257">
    <property type="component" value="Chromosome"/>
</dbReference>
<dbReference type="InterPro" id="IPR005599">
    <property type="entry name" value="GPI_mannosylTrfase"/>
</dbReference>
<proteinExistence type="predicted"/>
<evidence type="ECO:0000256" key="9">
    <source>
        <dbReference type="SAM" id="Phobius"/>
    </source>
</evidence>
<keyword evidence="7 9" id="KW-1133">Transmembrane helix</keyword>
<feature type="transmembrane region" description="Helical" evidence="9">
    <location>
        <begin position="283"/>
        <end position="301"/>
    </location>
</feature>
<dbReference type="RefSeq" id="WP_232537519.1">
    <property type="nucleotide sequence ID" value="NZ_CP022098.1"/>
</dbReference>
<dbReference type="Pfam" id="PF03901">
    <property type="entry name" value="Glyco_transf_22"/>
    <property type="match status" value="1"/>
</dbReference>
<keyword evidence="3 10" id="KW-0328">Glycosyltransferase</keyword>
<name>A0A250IZ50_9BACT</name>
<dbReference type="KEGG" id="cfus:CYFUS_002435"/>
<feature type="transmembrane region" description="Helical" evidence="9">
    <location>
        <begin position="307"/>
        <end position="328"/>
    </location>
</feature>
<evidence type="ECO:0000256" key="3">
    <source>
        <dbReference type="ARBA" id="ARBA00022676"/>
    </source>
</evidence>
<reference evidence="10 11" key="1">
    <citation type="submission" date="2017-06" db="EMBL/GenBank/DDBJ databases">
        <title>Sequencing and comparative analysis of myxobacterial genomes.</title>
        <authorList>
            <person name="Rupp O."/>
            <person name="Goesmann A."/>
            <person name="Sogaard-Andersen L."/>
        </authorList>
    </citation>
    <scope>NUCLEOTIDE SEQUENCE [LARGE SCALE GENOMIC DNA]</scope>
    <source>
        <strain evidence="10 11">DSM 52655</strain>
    </source>
</reference>
<evidence type="ECO:0000256" key="2">
    <source>
        <dbReference type="ARBA" id="ARBA00004586"/>
    </source>
</evidence>
<evidence type="ECO:0000313" key="10">
    <source>
        <dbReference type="EMBL" id="ATB37019.1"/>
    </source>
</evidence>
<keyword evidence="8 9" id="KW-0472">Membrane</keyword>
<feature type="transmembrane region" description="Helical" evidence="9">
    <location>
        <begin position="116"/>
        <end position="137"/>
    </location>
</feature>
<evidence type="ECO:0000256" key="8">
    <source>
        <dbReference type="ARBA" id="ARBA00023136"/>
    </source>
</evidence>
<organism evidence="10 11">
    <name type="scientific">Cystobacter fuscus</name>
    <dbReference type="NCBI Taxonomy" id="43"/>
    <lineage>
        <taxon>Bacteria</taxon>
        <taxon>Pseudomonadati</taxon>
        <taxon>Myxococcota</taxon>
        <taxon>Myxococcia</taxon>
        <taxon>Myxococcales</taxon>
        <taxon>Cystobacterineae</taxon>
        <taxon>Archangiaceae</taxon>
        <taxon>Cystobacter</taxon>
    </lineage>
</organism>
<keyword evidence="5 9" id="KW-0812">Transmembrane</keyword>
<sequence>MPAWGPWVGAGVALLPALLAVAQLGRIHPDEVYQLLEPAWFRAHGYGVLAWEWRVGLRNWAAPLVASGLLRLASVLGLTHPVAYRALLAVPQVALHGWMLWAAYRFAERRVGPRGGLLAMLAVGLYGPVLVFAGRTLGESLSGAFLVVAMEALDRPERSARAGLVGGAALGLAVVVRYGSAVMVLMALVWLVGARRWRTLAWTCLAGGVVAVGLGVLDQVTWGRPFHSFLAYVDFNVLSGQAARQFGASPPSFYLGPWLRGLPGWVWLVLPLVWAAWRQRRSLSLPALCAVGYLTALLFTAHKEERFLYPGLLLLVLAAAPVAAGFVVSRERAAWRAVGGALLLLTAVVPGFFFLSEDLRGDQFRAIVSATRSEDTRGLLIVNEGLWGAGGFFYIGKNIPWMTCDWPQDANFQRAMRDTRFNRAVTFEGRALAELQSAGFRVMGRVGRETMLARP</sequence>
<feature type="transmembrane region" description="Helical" evidence="9">
    <location>
        <begin position="164"/>
        <end position="192"/>
    </location>
</feature>
<feature type="transmembrane region" description="Helical" evidence="9">
    <location>
        <begin position="199"/>
        <end position="217"/>
    </location>
</feature>
<dbReference type="AlphaFoldDB" id="A0A250IZ50"/>
<dbReference type="GO" id="GO:0000030">
    <property type="term" value="F:mannosyltransferase activity"/>
    <property type="evidence" value="ECO:0007669"/>
    <property type="project" value="TreeGrafter"/>
</dbReference>
<dbReference type="PANTHER" id="PTHR22760">
    <property type="entry name" value="GLYCOSYLTRANSFERASE"/>
    <property type="match status" value="1"/>
</dbReference>
<keyword evidence="4 10" id="KW-0808">Transferase</keyword>
<evidence type="ECO:0000256" key="5">
    <source>
        <dbReference type="ARBA" id="ARBA00022692"/>
    </source>
</evidence>
<feature type="transmembrane region" description="Helical" evidence="9">
    <location>
        <begin position="82"/>
        <end position="104"/>
    </location>
</feature>
<gene>
    <name evidence="10" type="ORF">CYFUS_002435</name>
</gene>
<feature type="transmembrane region" description="Helical" evidence="9">
    <location>
        <begin position="258"/>
        <end position="276"/>
    </location>
</feature>
<evidence type="ECO:0000256" key="4">
    <source>
        <dbReference type="ARBA" id="ARBA00022679"/>
    </source>
</evidence>
<evidence type="ECO:0000256" key="6">
    <source>
        <dbReference type="ARBA" id="ARBA00022824"/>
    </source>
</evidence>
<evidence type="ECO:0000256" key="1">
    <source>
        <dbReference type="ARBA" id="ARBA00004127"/>
    </source>
</evidence>
<feature type="transmembrane region" description="Helical" evidence="9">
    <location>
        <begin position="335"/>
        <end position="355"/>
    </location>
</feature>
<dbReference type="EMBL" id="CP022098">
    <property type="protein sequence ID" value="ATB37019.1"/>
    <property type="molecule type" value="Genomic_DNA"/>
</dbReference>
<comment type="subcellular location">
    <subcellularLocation>
        <location evidence="1">Endomembrane system</location>
        <topology evidence="1">Multi-pass membrane protein</topology>
    </subcellularLocation>
    <subcellularLocation>
        <location evidence="2">Endoplasmic reticulum membrane</location>
    </subcellularLocation>
</comment>
<dbReference type="GO" id="GO:0012505">
    <property type="term" value="C:endomembrane system"/>
    <property type="evidence" value="ECO:0007669"/>
    <property type="project" value="UniProtKB-SubCell"/>
</dbReference>
<keyword evidence="6" id="KW-0256">Endoplasmic reticulum</keyword>
<accession>A0A250IZ50</accession>
<protein>
    <submittedName>
        <fullName evidence="10">Mannosyltransferase</fullName>
    </submittedName>
</protein>
<evidence type="ECO:0000313" key="11">
    <source>
        <dbReference type="Proteomes" id="UP000217257"/>
    </source>
</evidence>